<keyword evidence="1" id="KW-1133">Transmembrane helix</keyword>
<accession>A0A7X0UCQ6</accession>
<feature type="transmembrane region" description="Helical" evidence="1">
    <location>
        <begin position="49"/>
        <end position="73"/>
    </location>
</feature>
<dbReference type="EMBL" id="JACHLK010000022">
    <property type="protein sequence ID" value="MBB6563701.1"/>
    <property type="molecule type" value="Genomic_DNA"/>
</dbReference>
<sequence>MSHPPITAAAHSGTAATRYQLLRQPAVQIACLMAFALAHPAIFTDRQPMLAWVSAWAIPMAFALSACALHAALRQGRSPAAWPGRFVAVAWVMMVLTMAGPWAEQWGQRLPGA</sequence>
<name>A0A7X0UCQ6_9BURK</name>
<dbReference type="AlphaFoldDB" id="A0A7X0UCQ6"/>
<keyword evidence="1" id="KW-0472">Membrane</keyword>
<evidence type="ECO:0000313" key="2">
    <source>
        <dbReference type="EMBL" id="MBB6563701.1"/>
    </source>
</evidence>
<protein>
    <submittedName>
        <fullName evidence="2">Uncharacterized protein</fullName>
    </submittedName>
</protein>
<evidence type="ECO:0000313" key="3">
    <source>
        <dbReference type="Proteomes" id="UP000575083"/>
    </source>
</evidence>
<proteinExistence type="predicted"/>
<comment type="caution">
    <text evidence="2">The sequence shown here is derived from an EMBL/GenBank/DDBJ whole genome shotgun (WGS) entry which is preliminary data.</text>
</comment>
<reference evidence="2 3" key="1">
    <citation type="submission" date="2020-08" db="EMBL/GenBank/DDBJ databases">
        <title>Functional genomics of gut bacteria from endangered species of beetles.</title>
        <authorList>
            <person name="Carlos-Shanley C."/>
        </authorList>
    </citation>
    <scope>NUCLEOTIDE SEQUENCE [LARGE SCALE GENOMIC DNA]</scope>
    <source>
        <strain evidence="2 3">S00198</strain>
    </source>
</reference>
<dbReference type="Proteomes" id="UP000575083">
    <property type="component" value="Unassembled WGS sequence"/>
</dbReference>
<feature type="transmembrane region" description="Helical" evidence="1">
    <location>
        <begin position="85"/>
        <end position="103"/>
    </location>
</feature>
<keyword evidence="1" id="KW-0812">Transmembrane</keyword>
<evidence type="ECO:0000256" key="1">
    <source>
        <dbReference type="SAM" id="Phobius"/>
    </source>
</evidence>
<dbReference type="RefSeq" id="WP_184865003.1">
    <property type="nucleotide sequence ID" value="NZ_JACHLK010000022.1"/>
</dbReference>
<gene>
    <name evidence="2" type="ORF">HNP48_006425</name>
</gene>
<organism evidence="2 3">
    <name type="scientific">Acidovorax soli</name>
    <dbReference type="NCBI Taxonomy" id="592050"/>
    <lineage>
        <taxon>Bacteria</taxon>
        <taxon>Pseudomonadati</taxon>
        <taxon>Pseudomonadota</taxon>
        <taxon>Betaproteobacteria</taxon>
        <taxon>Burkholderiales</taxon>
        <taxon>Comamonadaceae</taxon>
        <taxon>Acidovorax</taxon>
    </lineage>
</organism>
<keyword evidence="3" id="KW-1185">Reference proteome</keyword>
<feature type="transmembrane region" description="Helical" evidence="1">
    <location>
        <begin position="26"/>
        <end position="43"/>
    </location>
</feature>